<gene>
    <name evidence="1" type="ORF">Aco04nite_87920</name>
</gene>
<proteinExistence type="predicted"/>
<dbReference type="AlphaFoldDB" id="A0A919T3V1"/>
<dbReference type="EMBL" id="BOQP01000057">
    <property type="protein sequence ID" value="GIM83714.1"/>
    <property type="molecule type" value="Genomic_DNA"/>
</dbReference>
<sequence length="385" mass="41404">MSGHSGSRTVTTRYVWVPHGTSGGWLLVHRSVETGGVSDDFWITGEIAPEDASDVLKDSAEGWAPLVLGEQVNFLLWPYVLTAVTGRQLRKVREQLLLTPVRPLADIRVTVTDTPDGPEVSSPSIILADDPFMPGHDDLHLTPEWERGSLDASTRRAELLTAIAGKLSLPAADPAHVVVVNRFVARSGRDGLDEVLARRSVRAAIAALLAEPTQDEPRERLADELLRHGWQFDSVPVMLGGEPKPGFLERLVFFLVLDPGAAGSAASYRIATLPSSAALLDPPLMAALAGYLGPFDPALRTTGFRSALAVLPPEWDPPRERGTHLAPPAGDEIVTVRGAGTVDLSDPQIAQIHLVELFDSQGLPRGKFDLSAIPMQPGDSPRVKS</sequence>
<dbReference type="Proteomes" id="UP000680865">
    <property type="component" value="Unassembled WGS sequence"/>
</dbReference>
<protein>
    <submittedName>
        <fullName evidence="1">Uncharacterized protein</fullName>
    </submittedName>
</protein>
<name>A0A919T3V1_9ACTN</name>
<comment type="caution">
    <text evidence="1">The sequence shown here is derived from an EMBL/GenBank/DDBJ whole genome shotgun (WGS) entry which is preliminary data.</text>
</comment>
<organism evidence="1 2">
    <name type="scientific">Winogradskya consettensis</name>
    <dbReference type="NCBI Taxonomy" id="113560"/>
    <lineage>
        <taxon>Bacteria</taxon>
        <taxon>Bacillati</taxon>
        <taxon>Actinomycetota</taxon>
        <taxon>Actinomycetes</taxon>
        <taxon>Micromonosporales</taxon>
        <taxon>Micromonosporaceae</taxon>
        <taxon>Winogradskya</taxon>
    </lineage>
</organism>
<evidence type="ECO:0000313" key="1">
    <source>
        <dbReference type="EMBL" id="GIM83714.1"/>
    </source>
</evidence>
<evidence type="ECO:0000313" key="2">
    <source>
        <dbReference type="Proteomes" id="UP000680865"/>
    </source>
</evidence>
<accession>A0A919T3V1</accession>
<reference evidence="1" key="1">
    <citation type="submission" date="2021-03" db="EMBL/GenBank/DDBJ databases">
        <title>Whole genome shotgun sequence of Actinoplanes consettensis NBRC 14913.</title>
        <authorList>
            <person name="Komaki H."/>
            <person name="Tamura T."/>
        </authorList>
    </citation>
    <scope>NUCLEOTIDE SEQUENCE</scope>
    <source>
        <strain evidence="1">NBRC 14913</strain>
    </source>
</reference>
<keyword evidence="2" id="KW-1185">Reference proteome</keyword>